<gene>
    <name evidence="2" type="ORF">ACFQQL_15410</name>
</gene>
<organism evidence="2 3">
    <name type="scientific">Georgenia alba</name>
    <dbReference type="NCBI Taxonomy" id="2233858"/>
    <lineage>
        <taxon>Bacteria</taxon>
        <taxon>Bacillati</taxon>
        <taxon>Actinomycetota</taxon>
        <taxon>Actinomycetes</taxon>
        <taxon>Micrococcales</taxon>
        <taxon>Bogoriellaceae</taxon>
        <taxon>Georgenia</taxon>
    </lineage>
</organism>
<feature type="transmembrane region" description="Helical" evidence="1">
    <location>
        <begin position="131"/>
        <end position="150"/>
    </location>
</feature>
<keyword evidence="1" id="KW-0812">Transmembrane</keyword>
<feature type="transmembrane region" description="Helical" evidence="1">
    <location>
        <begin position="99"/>
        <end position="119"/>
    </location>
</feature>
<proteinExistence type="predicted"/>
<reference evidence="3" key="1">
    <citation type="journal article" date="2019" name="Int. J. Syst. Evol. Microbiol.">
        <title>The Global Catalogue of Microorganisms (GCM) 10K type strain sequencing project: providing services to taxonomists for standard genome sequencing and annotation.</title>
        <authorList>
            <consortium name="The Broad Institute Genomics Platform"/>
            <consortium name="The Broad Institute Genome Sequencing Center for Infectious Disease"/>
            <person name="Wu L."/>
            <person name="Ma J."/>
        </authorList>
    </citation>
    <scope>NUCLEOTIDE SEQUENCE [LARGE SCALE GENOMIC DNA]</scope>
    <source>
        <strain evidence="3">JCM 1490</strain>
    </source>
</reference>
<dbReference type="EMBL" id="JBHTCQ010000003">
    <property type="protein sequence ID" value="MFC7406506.1"/>
    <property type="molecule type" value="Genomic_DNA"/>
</dbReference>
<protein>
    <recommendedName>
        <fullName evidence="4">TIGR02206 family membrane protein</fullName>
    </recommendedName>
</protein>
<keyword evidence="1" id="KW-0472">Membrane</keyword>
<accession>A0ABW2QB66</accession>
<feature type="transmembrane region" description="Helical" evidence="1">
    <location>
        <begin position="6"/>
        <end position="28"/>
    </location>
</feature>
<sequence length="254" mass="27217">MTVTLFGPGWFVVLLAVAAVGVLAHLVLRGRTMGRRRRGLAVLAGVDVLASVVFHVAYLTDPDVHFPLWQNLPLHLCTIVSYLVLPAVLTTYRPVQTLCFFPGAVAGLLACFSAAPMYFGHDLLSAKTCFFVAHLLNFVIPVLMASLGLYRPTYADAARAVLYAVVLGLTVLPVTLLLRAVADPGANYMFVFDPEGAALLEAFHRLVPVPVLYLVPLIVAVLPVFVLQVWVYRRAAGVRTAAPSAPGSLTPAAG</sequence>
<dbReference type="RefSeq" id="WP_382395962.1">
    <property type="nucleotide sequence ID" value="NZ_JBHTCQ010000003.1"/>
</dbReference>
<dbReference type="Proteomes" id="UP001596455">
    <property type="component" value="Unassembled WGS sequence"/>
</dbReference>
<feature type="transmembrane region" description="Helical" evidence="1">
    <location>
        <begin position="211"/>
        <end position="232"/>
    </location>
</feature>
<name>A0ABW2QB66_9MICO</name>
<evidence type="ECO:0000256" key="1">
    <source>
        <dbReference type="SAM" id="Phobius"/>
    </source>
</evidence>
<feature type="transmembrane region" description="Helical" evidence="1">
    <location>
        <begin position="162"/>
        <end position="182"/>
    </location>
</feature>
<comment type="caution">
    <text evidence="2">The sequence shown here is derived from an EMBL/GenBank/DDBJ whole genome shotgun (WGS) entry which is preliminary data.</text>
</comment>
<evidence type="ECO:0000313" key="3">
    <source>
        <dbReference type="Proteomes" id="UP001596455"/>
    </source>
</evidence>
<feature type="transmembrane region" description="Helical" evidence="1">
    <location>
        <begin position="72"/>
        <end position="92"/>
    </location>
</feature>
<dbReference type="Pfam" id="PF14808">
    <property type="entry name" value="TMEM164"/>
    <property type="match status" value="1"/>
</dbReference>
<evidence type="ECO:0000313" key="2">
    <source>
        <dbReference type="EMBL" id="MFC7406506.1"/>
    </source>
</evidence>
<keyword evidence="1" id="KW-1133">Transmembrane helix</keyword>
<evidence type="ECO:0008006" key="4">
    <source>
        <dbReference type="Google" id="ProtNLM"/>
    </source>
</evidence>
<keyword evidence="3" id="KW-1185">Reference proteome</keyword>
<feature type="transmembrane region" description="Helical" evidence="1">
    <location>
        <begin position="40"/>
        <end position="60"/>
    </location>
</feature>